<dbReference type="PANTHER" id="PTHR33221:SF15">
    <property type="entry name" value="HTH-TYPE TRANSCRIPTIONAL REGULATOR YWGB-RELATED"/>
    <property type="match status" value="1"/>
</dbReference>
<accession>A0ABU8IK40</accession>
<evidence type="ECO:0000313" key="2">
    <source>
        <dbReference type="Proteomes" id="UP001386437"/>
    </source>
</evidence>
<sequence length="150" mass="16117">MSANSRLTVATHILAWMALVARDHPEQPVTSDRIAASVKTNPVVIRRTLGSLSKAGLVQSFRGINAGWLLARPANLISLLDVFDALEEGPQFALHATMPSQKCPVGRSIGPALSHVYDSIHESVRTTLAAKTVDMLLDEMLAAERAGAEH</sequence>
<dbReference type="RefSeq" id="WP_336596418.1">
    <property type="nucleotide sequence ID" value="NZ_JACFYJ010000002.1"/>
</dbReference>
<dbReference type="Gene3D" id="1.10.10.10">
    <property type="entry name" value="Winged helix-like DNA-binding domain superfamily/Winged helix DNA-binding domain"/>
    <property type="match status" value="1"/>
</dbReference>
<dbReference type="PANTHER" id="PTHR33221">
    <property type="entry name" value="WINGED HELIX-TURN-HELIX TRANSCRIPTIONAL REGULATOR, RRF2 FAMILY"/>
    <property type="match status" value="1"/>
</dbReference>
<dbReference type="PROSITE" id="PS51197">
    <property type="entry name" value="HTH_RRF2_2"/>
    <property type="match status" value="1"/>
</dbReference>
<gene>
    <name evidence="1" type="ORF">H3V53_01625</name>
</gene>
<dbReference type="Pfam" id="PF02082">
    <property type="entry name" value="Rrf2"/>
    <property type="match status" value="1"/>
</dbReference>
<keyword evidence="2" id="KW-1185">Reference proteome</keyword>
<dbReference type="Proteomes" id="UP001386437">
    <property type="component" value="Unassembled WGS sequence"/>
</dbReference>
<evidence type="ECO:0000313" key="1">
    <source>
        <dbReference type="EMBL" id="MEI5995959.1"/>
    </source>
</evidence>
<reference evidence="1 2" key="1">
    <citation type="journal article" date="2022" name="Arch. Microbiol.">
        <title>Paraburkholderia bengalensis sp. nov. isolated from roots of Oryza sativa, IR64.</title>
        <authorList>
            <person name="Nag P."/>
            <person name="Mondal N."/>
            <person name="Sarkar J."/>
            <person name="Das S."/>
        </authorList>
    </citation>
    <scope>NUCLEOTIDE SEQUENCE [LARGE SCALE GENOMIC DNA]</scope>
    <source>
        <strain evidence="1 2">IR64_4_BI</strain>
    </source>
</reference>
<dbReference type="InterPro" id="IPR036388">
    <property type="entry name" value="WH-like_DNA-bd_sf"/>
</dbReference>
<organism evidence="1 2">
    <name type="scientific">Paraburkholderia bengalensis</name>
    <dbReference type="NCBI Taxonomy" id="2747562"/>
    <lineage>
        <taxon>Bacteria</taxon>
        <taxon>Pseudomonadati</taxon>
        <taxon>Pseudomonadota</taxon>
        <taxon>Betaproteobacteria</taxon>
        <taxon>Burkholderiales</taxon>
        <taxon>Burkholderiaceae</taxon>
        <taxon>Paraburkholderia</taxon>
    </lineage>
</organism>
<name>A0ABU8IK40_9BURK</name>
<protein>
    <submittedName>
        <fullName evidence="1">Rrf2 family transcriptional regulator</fullName>
    </submittedName>
</protein>
<proteinExistence type="predicted"/>
<comment type="caution">
    <text evidence="1">The sequence shown here is derived from an EMBL/GenBank/DDBJ whole genome shotgun (WGS) entry which is preliminary data.</text>
</comment>
<dbReference type="SUPFAM" id="SSF46785">
    <property type="entry name" value="Winged helix' DNA-binding domain"/>
    <property type="match status" value="1"/>
</dbReference>
<dbReference type="InterPro" id="IPR000944">
    <property type="entry name" value="Tscrpt_reg_Rrf2"/>
</dbReference>
<dbReference type="InterPro" id="IPR036390">
    <property type="entry name" value="WH_DNA-bd_sf"/>
</dbReference>
<dbReference type="EMBL" id="JACFYJ010000002">
    <property type="protein sequence ID" value="MEI5995959.1"/>
    <property type="molecule type" value="Genomic_DNA"/>
</dbReference>